<evidence type="ECO:0000313" key="8">
    <source>
        <dbReference type="WBParaSite" id="EVEC_0000719001-mRNA-1"/>
    </source>
</evidence>
<dbReference type="WBParaSite" id="EVEC_0000719001-mRNA-1">
    <property type="protein sequence ID" value="EVEC_0000719001-mRNA-1"/>
    <property type="gene ID" value="EVEC_0000719001"/>
</dbReference>
<keyword evidence="3 5" id="KW-1133">Transmembrane helix</keyword>
<dbReference type="GO" id="GO:0042330">
    <property type="term" value="P:taxis"/>
    <property type="evidence" value="ECO:0007669"/>
    <property type="project" value="TreeGrafter"/>
</dbReference>
<dbReference type="AlphaFoldDB" id="A0A0N4V9R8"/>
<dbReference type="Proteomes" id="UP000274131">
    <property type="component" value="Unassembled WGS sequence"/>
</dbReference>
<keyword evidence="2 5" id="KW-0812">Transmembrane</keyword>
<evidence type="ECO:0000313" key="6">
    <source>
        <dbReference type="EMBL" id="VDD91960.1"/>
    </source>
</evidence>
<evidence type="ECO:0000256" key="1">
    <source>
        <dbReference type="ARBA" id="ARBA00004141"/>
    </source>
</evidence>
<keyword evidence="4 5" id="KW-0472">Membrane</keyword>
<dbReference type="Pfam" id="PF15795">
    <property type="entry name" value="Spec3"/>
    <property type="match status" value="1"/>
</dbReference>
<dbReference type="GO" id="GO:0019230">
    <property type="term" value="P:proprioception"/>
    <property type="evidence" value="ECO:0007669"/>
    <property type="project" value="TreeGrafter"/>
</dbReference>
<evidence type="ECO:0000256" key="2">
    <source>
        <dbReference type="ARBA" id="ARBA00022692"/>
    </source>
</evidence>
<dbReference type="InterPro" id="IPR026673">
    <property type="entry name" value="SPEC3/Stum"/>
</dbReference>
<sequence>MFDFFCKKLYSSITGNRRRCENKMKFGSTVIFHVGAFRRAIPVMPMILSGLCCLLNIFIPGSGTLLCSFSVLCCAKIENCSKLYSFSMNLLAALIQFVTFPLVVGCVWSVYWGVLFIMKTREFQ</sequence>
<dbReference type="PANTHER" id="PTHR21676">
    <property type="entry name" value="PROTEIN STUM"/>
    <property type="match status" value="1"/>
</dbReference>
<proteinExistence type="predicted"/>
<gene>
    <name evidence="6" type="ORF">EVEC_LOCUS6711</name>
</gene>
<reference evidence="8" key="1">
    <citation type="submission" date="2017-02" db="UniProtKB">
        <authorList>
            <consortium name="WormBaseParasite"/>
        </authorList>
    </citation>
    <scope>IDENTIFICATION</scope>
</reference>
<dbReference type="GO" id="GO:0016020">
    <property type="term" value="C:membrane"/>
    <property type="evidence" value="ECO:0007669"/>
    <property type="project" value="UniProtKB-SubCell"/>
</dbReference>
<evidence type="ECO:0000256" key="5">
    <source>
        <dbReference type="SAM" id="Phobius"/>
    </source>
</evidence>
<dbReference type="OrthoDB" id="361532at2759"/>
<feature type="transmembrane region" description="Helical" evidence="5">
    <location>
        <begin position="47"/>
        <end position="71"/>
    </location>
</feature>
<organism evidence="8">
    <name type="scientific">Enterobius vermicularis</name>
    <name type="common">Human pinworm</name>
    <dbReference type="NCBI Taxonomy" id="51028"/>
    <lineage>
        <taxon>Eukaryota</taxon>
        <taxon>Metazoa</taxon>
        <taxon>Ecdysozoa</taxon>
        <taxon>Nematoda</taxon>
        <taxon>Chromadorea</taxon>
        <taxon>Rhabditida</taxon>
        <taxon>Spirurina</taxon>
        <taxon>Oxyuridomorpha</taxon>
        <taxon>Oxyuroidea</taxon>
        <taxon>Oxyuridae</taxon>
        <taxon>Enterobius</taxon>
    </lineage>
</organism>
<dbReference type="GO" id="GO:0050954">
    <property type="term" value="P:sensory perception of mechanical stimulus"/>
    <property type="evidence" value="ECO:0007669"/>
    <property type="project" value="TreeGrafter"/>
</dbReference>
<feature type="transmembrane region" description="Helical" evidence="5">
    <location>
        <begin position="91"/>
        <end position="118"/>
    </location>
</feature>
<dbReference type="PANTHER" id="PTHR21676:SF6">
    <property type="entry name" value="PROTEIN STUM"/>
    <property type="match status" value="1"/>
</dbReference>
<dbReference type="GO" id="GO:0071683">
    <property type="term" value="C:sensory dendrite"/>
    <property type="evidence" value="ECO:0007669"/>
    <property type="project" value="TreeGrafter"/>
</dbReference>
<evidence type="ECO:0000256" key="3">
    <source>
        <dbReference type="ARBA" id="ARBA00022989"/>
    </source>
</evidence>
<keyword evidence="7" id="KW-1185">Reference proteome</keyword>
<protein>
    <submittedName>
        <fullName evidence="8">Protein stum homolog</fullName>
    </submittedName>
</protein>
<reference evidence="6 7" key="2">
    <citation type="submission" date="2018-10" db="EMBL/GenBank/DDBJ databases">
        <authorList>
            <consortium name="Pathogen Informatics"/>
        </authorList>
    </citation>
    <scope>NUCLEOTIDE SEQUENCE [LARGE SCALE GENOMIC DNA]</scope>
</reference>
<dbReference type="EMBL" id="UXUI01008617">
    <property type="protein sequence ID" value="VDD91960.1"/>
    <property type="molecule type" value="Genomic_DNA"/>
</dbReference>
<comment type="subcellular location">
    <subcellularLocation>
        <location evidence="1">Membrane</location>
        <topology evidence="1">Multi-pass membrane protein</topology>
    </subcellularLocation>
</comment>
<evidence type="ECO:0000256" key="4">
    <source>
        <dbReference type="ARBA" id="ARBA00023136"/>
    </source>
</evidence>
<accession>A0A0N4V9R8</accession>
<evidence type="ECO:0000313" key="7">
    <source>
        <dbReference type="Proteomes" id="UP000274131"/>
    </source>
</evidence>
<name>A0A0N4V9R8_ENTVE</name>